<gene>
    <name evidence="1" type="ORF">FAJ34_09465</name>
</gene>
<protein>
    <submittedName>
        <fullName evidence="1">Uncharacterized protein</fullName>
    </submittedName>
</protein>
<accession>A0A4T2H4D9</accession>
<comment type="caution">
    <text evidence="1">The sequence shown here is derived from an EMBL/GenBank/DDBJ whole genome shotgun (WGS) entry which is preliminary data.</text>
</comment>
<sequence length="95" mass="11170">MIYKRYHTALVFTLVLQNLLKNTELEEKALNLYGDILELEKVPKHQIKTAILYAKRIVKAFENGEIQPPSPFSRHQEVMQIVSKNIGKVINYFRR</sequence>
<dbReference type="Proteomes" id="UP000305768">
    <property type="component" value="Unassembled WGS sequence"/>
</dbReference>
<reference evidence="1 2" key="1">
    <citation type="submission" date="2019-04" db="EMBL/GenBank/DDBJ databases">
        <title>Genome analysis of Streptococcus suis strain WUSS425.</title>
        <authorList>
            <person name="Chen H."/>
            <person name="Gao X."/>
            <person name="Wu Z."/>
        </authorList>
    </citation>
    <scope>NUCLEOTIDE SEQUENCE [LARGE SCALE GENOMIC DNA]</scope>
    <source>
        <strain evidence="1 2">WUSS425</strain>
    </source>
</reference>
<proteinExistence type="predicted"/>
<evidence type="ECO:0000313" key="2">
    <source>
        <dbReference type="Proteomes" id="UP000305768"/>
    </source>
</evidence>
<dbReference type="EMBL" id="SSXP01000015">
    <property type="protein sequence ID" value="TII06234.1"/>
    <property type="molecule type" value="Genomic_DNA"/>
</dbReference>
<name>A0A4T2H4D9_STRSU</name>
<evidence type="ECO:0000313" key="1">
    <source>
        <dbReference type="EMBL" id="TII06234.1"/>
    </source>
</evidence>
<dbReference type="RefSeq" id="WP_136628796.1">
    <property type="nucleotide sequence ID" value="NZ_JARQOJ010000018.1"/>
</dbReference>
<organism evidence="1 2">
    <name type="scientific">Streptococcus suis</name>
    <dbReference type="NCBI Taxonomy" id="1307"/>
    <lineage>
        <taxon>Bacteria</taxon>
        <taxon>Bacillati</taxon>
        <taxon>Bacillota</taxon>
        <taxon>Bacilli</taxon>
        <taxon>Lactobacillales</taxon>
        <taxon>Streptococcaceae</taxon>
        <taxon>Streptococcus</taxon>
    </lineage>
</organism>
<dbReference type="AlphaFoldDB" id="A0A4T2H4D9"/>